<organism evidence="2">
    <name type="scientific">freshwater metagenome</name>
    <dbReference type="NCBI Taxonomy" id="449393"/>
    <lineage>
        <taxon>unclassified sequences</taxon>
        <taxon>metagenomes</taxon>
        <taxon>ecological metagenomes</taxon>
    </lineage>
</organism>
<feature type="transmembrane region" description="Helical" evidence="1">
    <location>
        <begin position="104"/>
        <end position="126"/>
    </location>
</feature>
<feature type="transmembrane region" description="Helical" evidence="1">
    <location>
        <begin position="321"/>
        <end position="341"/>
    </location>
</feature>
<keyword evidence="1" id="KW-0812">Transmembrane</keyword>
<gene>
    <name evidence="2" type="ORF">UFOPK1835_01620</name>
</gene>
<dbReference type="EMBL" id="CAEZUP010000084">
    <property type="protein sequence ID" value="CAB4619038.1"/>
    <property type="molecule type" value="Genomic_DNA"/>
</dbReference>
<feature type="transmembrane region" description="Helical" evidence="1">
    <location>
        <begin position="12"/>
        <end position="30"/>
    </location>
</feature>
<protein>
    <submittedName>
        <fullName evidence="2">Unannotated protein</fullName>
    </submittedName>
</protein>
<sequence>MTAVDTIPRRRFADAALVVGIWVLSLAVFFREFVFSGFNSIQIRGGDSDIGYYTQEHWYRWLSGSADWRSPALFYPAKGTLGYTDAQFLYLPPYALFRWMGADMFVALQLVAMVLASIGFFSMYLLLRRHLKVRTLLAAAASVAFAFSNALTLKQFHINTMGIELAPLIVLLAAECVAAMRARRRIRSVAFATASGLLWALLFFTSFYMAWFLGLALLAMAAVLLLVDRELILTVIRLLLSDPRRWMNEVAGFVSGFAVGIIPSLMIYLPVISESGGRSFREVLGFSPRPSDVFNLGPDNLLWGQLTWPGTTPLEGLERSLVASPLLVISSIVALVILWSVRTRGSDNRRLRFLTGLAVTAVAITLVSWRFGDWTMWKVIWKVVPGGKAIRAVDRVQFVVAFFWVIVWAGTMNEIWSRLGATKRRAGSIGIGVVILVAGLVMVEQVNLKSLSGFDHNERSRYFASIPAPPEQCRSFYAIDPSGRYQGEQIPLQAMLLSVQIGLPTVNGLSGMTPPGWNLWTPSDPRYPNAARKWAEANGIAEGFCVLNLSTSEWSIS</sequence>
<keyword evidence="1" id="KW-1133">Transmembrane helix</keyword>
<accession>A0A6J6IDB9</accession>
<feature type="transmembrane region" description="Helical" evidence="1">
    <location>
        <begin position="425"/>
        <end position="443"/>
    </location>
</feature>
<evidence type="ECO:0000256" key="1">
    <source>
        <dbReference type="SAM" id="Phobius"/>
    </source>
</evidence>
<reference evidence="2" key="1">
    <citation type="submission" date="2020-05" db="EMBL/GenBank/DDBJ databases">
        <authorList>
            <person name="Chiriac C."/>
            <person name="Salcher M."/>
            <person name="Ghai R."/>
            <person name="Kavagutti S V."/>
        </authorList>
    </citation>
    <scope>NUCLEOTIDE SEQUENCE</scope>
</reference>
<feature type="transmembrane region" description="Helical" evidence="1">
    <location>
        <begin position="392"/>
        <end position="413"/>
    </location>
</feature>
<evidence type="ECO:0000313" key="2">
    <source>
        <dbReference type="EMBL" id="CAB4619038.1"/>
    </source>
</evidence>
<dbReference type="AlphaFoldDB" id="A0A6J6IDB9"/>
<proteinExistence type="predicted"/>
<feature type="transmembrane region" description="Helical" evidence="1">
    <location>
        <begin position="353"/>
        <end position="372"/>
    </location>
</feature>
<feature type="transmembrane region" description="Helical" evidence="1">
    <location>
        <begin position="252"/>
        <end position="271"/>
    </location>
</feature>
<feature type="transmembrane region" description="Helical" evidence="1">
    <location>
        <begin position="165"/>
        <end position="182"/>
    </location>
</feature>
<name>A0A6J6IDB9_9ZZZZ</name>
<feature type="transmembrane region" description="Helical" evidence="1">
    <location>
        <begin position="189"/>
        <end position="211"/>
    </location>
</feature>
<feature type="transmembrane region" description="Helical" evidence="1">
    <location>
        <begin position="133"/>
        <end position="153"/>
    </location>
</feature>
<keyword evidence="1" id="KW-0472">Membrane</keyword>